<dbReference type="InterPro" id="IPR001638">
    <property type="entry name" value="Solute-binding_3/MltF_N"/>
</dbReference>
<dbReference type="Pfam" id="PF00497">
    <property type="entry name" value="SBP_bac_3"/>
    <property type="match status" value="1"/>
</dbReference>
<dbReference type="KEGG" id="sbf:JCM31447_06060"/>
<dbReference type="Gene3D" id="3.40.190.10">
    <property type="entry name" value="Periplasmic binding protein-like II"/>
    <property type="match status" value="2"/>
</dbReference>
<dbReference type="SUPFAM" id="SSF53850">
    <property type="entry name" value="Periplasmic binding protein-like II"/>
    <property type="match status" value="1"/>
</dbReference>
<evidence type="ECO:0000313" key="5">
    <source>
        <dbReference type="Proteomes" id="UP000291236"/>
    </source>
</evidence>
<dbReference type="PANTHER" id="PTHR35936">
    <property type="entry name" value="MEMBRANE-BOUND LYTIC MUREIN TRANSGLYCOSYLASE F"/>
    <property type="match status" value="1"/>
</dbReference>
<evidence type="ECO:0000256" key="1">
    <source>
        <dbReference type="ARBA" id="ARBA00022729"/>
    </source>
</evidence>
<dbReference type="AlphaFoldDB" id="A0A4P2VH22"/>
<feature type="signal peptide" evidence="2">
    <location>
        <begin position="1"/>
        <end position="22"/>
    </location>
</feature>
<dbReference type="RefSeq" id="WP_130606376.1">
    <property type="nucleotide sequence ID" value="NZ_AP019368.1"/>
</dbReference>
<feature type="domain" description="Solute-binding protein family 3/N-terminal" evidence="3">
    <location>
        <begin position="38"/>
        <end position="260"/>
    </location>
</feature>
<dbReference type="SMART" id="SM00062">
    <property type="entry name" value="PBPb"/>
    <property type="match status" value="1"/>
</dbReference>
<dbReference type="Proteomes" id="UP000291236">
    <property type="component" value="Chromosome"/>
</dbReference>
<accession>A0A4P2VH22</accession>
<dbReference type="PANTHER" id="PTHR35936:SF17">
    <property type="entry name" value="ARGININE-BINDING EXTRACELLULAR PROTEIN ARTP"/>
    <property type="match status" value="1"/>
</dbReference>
<gene>
    <name evidence="4" type="ORF">JCM31447_06060</name>
</gene>
<keyword evidence="1 2" id="KW-0732">Signal</keyword>
<keyword evidence="5" id="KW-1185">Reference proteome</keyword>
<dbReference type="OrthoDB" id="9777941at2"/>
<organism evidence="4 5">
    <name type="scientific">Fluviispira sanaruensis</name>
    <dbReference type="NCBI Taxonomy" id="2493639"/>
    <lineage>
        <taxon>Bacteria</taxon>
        <taxon>Pseudomonadati</taxon>
        <taxon>Bdellovibrionota</taxon>
        <taxon>Oligoflexia</taxon>
        <taxon>Silvanigrellales</taxon>
        <taxon>Silvanigrellaceae</taxon>
        <taxon>Fluviispira</taxon>
    </lineage>
</organism>
<feature type="chain" id="PRO_5020835007" evidence="2">
    <location>
        <begin position="23"/>
        <end position="260"/>
    </location>
</feature>
<reference evidence="4 5" key="1">
    <citation type="submission" date="2018-12" db="EMBL/GenBank/DDBJ databases">
        <title>Rubrispira sanarue gen. nov., sp., nov., a member of the order Silvanigrellales, isolated from a brackish lake in Hamamatsu Japan.</title>
        <authorList>
            <person name="Maejima Y."/>
            <person name="Iino T."/>
            <person name="Muraguchi Y."/>
            <person name="Fukuda K."/>
            <person name="Nojiri H."/>
            <person name="Ohkuma M."/>
            <person name="Moriuchi R."/>
            <person name="Dohra H."/>
            <person name="Kimbara K."/>
            <person name="Shintani M."/>
        </authorList>
    </citation>
    <scope>NUCLEOTIDE SEQUENCE [LARGE SCALE GENOMIC DNA]</scope>
    <source>
        <strain evidence="4 5">RF1110005</strain>
    </source>
</reference>
<evidence type="ECO:0000259" key="3">
    <source>
        <dbReference type="SMART" id="SM00062"/>
    </source>
</evidence>
<dbReference type="EMBL" id="AP019368">
    <property type="protein sequence ID" value="BBH52166.1"/>
    <property type="molecule type" value="Genomic_DNA"/>
</dbReference>
<name>A0A4P2VH22_FLUSA</name>
<sequence>MKLCKKLATVLISLSMCGVSFADEKKDNSFLNIQKKGEIRVCSQAGFIPFEMKDKLGEWKGFDVDIMRKFAELHSVKLTMLDTTLDGLIPALMTNKCDLIASGLTVTEKRAKAVLFSKPVFKVKITAAFLDTAENRVKFKNFSDIDKSGIKIASHTGSAATLYLRKTIKNANHLQFDSESAEVDALKQKRAHVFVDDNVFIEQASKEMNIKFYTLDSQQEGDLAIAARKNDVALIEKFNNFLEMIDKNGQYEKIKKVYFN</sequence>
<protein>
    <submittedName>
        <fullName evidence="4">Amino acid ABC transporter substrate-binding protein</fullName>
    </submittedName>
</protein>
<evidence type="ECO:0000313" key="4">
    <source>
        <dbReference type="EMBL" id="BBH52166.1"/>
    </source>
</evidence>
<proteinExistence type="predicted"/>
<evidence type="ECO:0000256" key="2">
    <source>
        <dbReference type="SAM" id="SignalP"/>
    </source>
</evidence>